<dbReference type="EMBL" id="LJIJ01000481">
    <property type="protein sequence ID" value="ODM96976.1"/>
    <property type="molecule type" value="Genomic_DNA"/>
</dbReference>
<dbReference type="GO" id="GO:0001730">
    <property type="term" value="F:2'-5'-oligoadenylate synthetase activity"/>
    <property type="evidence" value="ECO:0007669"/>
    <property type="project" value="TreeGrafter"/>
</dbReference>
<dbReference type="PANTHER" id="PTHR11258">
    <property type="entry name" value="2-5 OLIGOADENYLATE SYNTHETASE"/>
    <property type="match status" value="1"/>
</dbReference>
<evidence type="ECO:0000256" key="2">
    <source>
        <dbReference type="SAM" id="MobiDB-lite"/>
    </source>
</evidence>
<evidence type="ECO:0000256" key="1">
    <source>
        <dbReference type="ARBA" id="ARBA00009526"/>
    </source>
</evidence>
<dbReference type="GO" id="GO:0016020">
    <property type="term" value="C:membrane"/>
    <property type="evidence" value="ECO:0007669"/>
    <property type="project" value="TreeGrafter"/>
</dbReference>
<dbReference type="InterPro" id="IPR031983">
    <property type="entry name" value="DUF4786"/>
</dbReference>
<dbReference type="OrthoDB" id="7700260at2759"/>
<accession>A0A1D2MVE8</accession>
<dbReference type="GO" id="GO:0005829">
    <property type="term" value="C:cytosol"/>
    <property type="evidence" value="ECO:0007669"/>
    <property type="project" value="TreeGrafter"/>
</dbReference>
<protein>
    <submittedName>
        <fullName evidence="4">2'-5'-oligoadenylate synthase 3</fullName>
    </submittedName>
</protein>
<dbReference type="InterPro" id="IPR043519">
    <property type="entry name" value="NT_sf"/>
</dbReference>
<dbReference type="Pfam" id="PF16027">
    <property type="entry name" value="DUF4786"/>
    <property type="match status" value="1"/>
</dbReference>
<reference evidence="4 5" key="1">
    <citation type="journal article" date="2016" name="Genome Biol. Evol.">
        <title>Gene Family Evolution Reflects Adaptation to Soil Environmental Stressors in the Genome of the Collembolan Orchesella cincta.</title>
        <authorList>
            <person name="Faddeeva-Vakhrusheva A."/>
            <person name="Derks M.F."/>
            <person name="Anvar S.Y."/>
            <person name="Agamennone V."/>
            <person name="Suring W."/>
            <person name="Smit S."/>
            <person name="van Straalen N.M."/>
            <person name="Roelofs D."/>
        </authorList>
    </citation>
    <scope>NUCLEOTIDE SEQUENCE [LARGE SCALE GENOMIC DNA]</scope>
    <source>
        <tissue evidence="4">Mixed pool</tissue>
    </source>
</reference>
<keyword evidence="5" id="KW-1185">Reference proteome</keyword>
<dbReference type="GO" id="GO:0005654">
    <property type="term" value="C:nucleoplasm"/>
    <property type="evidence" value="ECO:0007669"/>
    <property type="project" value="TreeGrafter"/>
</dbReference>
<feature type="region of interest" description="Disordered" evidence="2">
    <location>
        <begin position="742"/>
        <end position="779"/>
    </location>
</feature>
<comment type="similarity">
    <text evidence="1">Belongs to the 2-5A synthase family.</text>
</comment>
<dbReference type="Gene3D" id="1.10.1410.20">
    <property type="entry name" value="2'-5'-oligoadenylate synthetase 1, domain 2"/>
    <property type="match status" value="1"/>
</dbReference>
<gene>
    <name evidence="4" type="ORF">Ocin01_09702</name>
</gene>
<dbReference type="Proteomes" id="UP000094527">
    <property type="component" value="Unassembled WGS sequence"/>
</dbReference>
<feature type="region of interest" description="Disordered" evidence="2">
    <location>
        <begin position="709"/>
        <end position="728"/>
    </location>
</feature>
<dbReference type="PANTHER" id="PTHR11258:SF11">
    <property type="entry name" value="C2H2-TYPE DOMAIN-CONTAINING PROTEIN"/>
    <property type="match status" value="1"/>
</dbReference>
<sequence length="806" mass="89963">MIVSISFKMSNSKIAKRTSAELIEFSDSVNPSESYIKDGRRLVEAVFTKLKGARKVGAQSKFKVDRVFYGGSVGKRTSVIYPDFDCVVFLNEVEPPLDEILKEFETMLKDNATELSIIPDSIKRTWITIMVRFENGVEMDLLAACNLSKRQDPKEQRRLVIERIKADPEKLSPRYSSSLAEMQLDYLKTQSGFTHQLIRLAKYWYKSCSLDESVYGGSAMMEIICVTVVEENGDSISMLEAFKMVLHKVVRMDSLKIAFIQEDGKWKSIPEGGGMRKYAANFDSKIISRTNYIIEPANPYNDMAKNISPKVYAKLKKFGTVMIKRVEKLEATQTNDMITVVGQVVTSTGYFEPFPLRLSDEYSDGVPTEVLVDYQYAKYKHNSAEPKHITNKSSFDQDKFKPRKIVTKTILNNLAFLIRAPKPKNVGDKTYIPYTDGVAQVGLEDVKGAVKRLTSVNFKGNCIKETNSDSAHNGCDVTLFAPYICDGKRYAVRMSLKWSSGGSCIRKMLLSSVTLAKTFSTILILSQCQKISAAVSPSQMIASQLKSFQNYPERQSHESLQEKFPESTITRIQMIAPKSEASFISDPKTIMKLRSKTRTNSRFLRTFPPLELYKFAKRAGASSVKNDFEDDDHRKILLGNPNKIRARLENGNSPVFYIRLPPAPYVFVPGIGYVSPHPYSNGHQPGMSMGFPGAPIMMAAGGHMGGGGSSGGFMFPSSMDQDLSNEQPSQNVISLPLKFLSNGRPHQIESPKKKKKPPKQENSSENKGAAVISGGKYSFNGRPTAVFVVRSPAAVIRQVQGCQSRQ</sequence>
<comment type="caution">
    <text evidence="4">The sequence shown here is derived from an EMBL/GenBank/DDBJ whole genome shotgun (WGS) entry which is preliminary data.</text>
</comment>
<evidence type="ECO:0000313" key="4">
    <source>
        <dbReference type="EMBL" id="ODM96976.1"/>
    </source>
</evidence>
<name>A0A1D2MVE8_ORCCI</name>
<organism evidence="4 5">
    <name type="scientific">Orchesella cincta</name>
    <name type="common">Springtail</name>
    <name type="synonym">Podura cincta</name>
    <dbReference type="NCBI Taxonomy" id="48709"/>
    <lineage>
        <taxon>Eukaryota</taxon>
        <taxon>Metazoa</taxon>
        <taxon>Ecdysozoa</taxon>
        <taxon>Arthropoda</taxon>
        <taxon>Hexapoda</taxon>
        <taxon>Collembola</taxon>
        <taxon>Entomobryomorpha</taxon>
        <taxon>Entomobryoidea</taxon>
        <taxon>Orchesellidae</taxon>
        <taxon>Orchesellinae</taxon>
        <taxon>Orchesella</taxon>
    </lineage>
</organism>
<dbReference type="Pfam" id="PF10421">
    <property type="entry name" value="OAS1_C"/>
    <property type="match status" value="1"/>
</dbReference>
<evidence type="ECO:0000259" key="3">
    <source>
        <dbReference type="Pfam" id="PF10421"/>
    </source>
</evidence>
<feature type="domain" description="2'-5'-oligoadenylate synthetase 1" evidence="3">
    <location>
        <begin position="171"/>
        <end position="306"/>
    </location>
</feature>
<dbReference type="AlphaFoldDB" id="A0A1D2MVE8"/>
<dbReference type="Gene3D" id="3.30.460.10">
    <property type="entry name" value="Beta Polymerase, domain 2"/>
    <property type="match status" value="1"/>
</dbReference>
<dbReference type="GO" id="GO:0003725">
    <property type="term" value="F:double-stranded RNA binding"/>
    <property type="evidence" value="ECO:0007669"/>
    <property type="project" value="TreeGrafter"/>
</dbReference>
<evidence type="ECO:0000313" key="5">
    <source>
        <dbReference type="Proteomes" id="UP000094527"/>
    </source>
</evidence>
<proteinExistence type="inferred from homology"/>
<dbReference type="InterPro" id="IPR018952">
    <property type="entry name" value="2-5-oligoAdlate_synth_1_dom2/C"/>
</dbReference>
<dbReference type="SUPFAM" id="SSF81301">
    <property type="entry name" value="Nucleotidyltransferase"/>
    <property type="match status" value="1"/>
</dbReference>